<dbReference type="InterPro" id="IPR041499">
    <property type="entry name" value="Tfc1/Sfc1_N"/>
</dbReference>
<evidence type="ECO:0000256" key="3">
    <source>
        <dbReference type="ARBA" id="ARBA00023163"/>
    </source>
</evidence>
<comment type="caution">
    <text evidence="8">The sequence shown here is derived from an EMBL/GenBank/DDBJ whole genome shotgun (WGS) entry which is preliminary data.</text>
</comment>
<dbReference type="GO" id="GO:0005634">
    <property type="term" value="C:nucleus"/>
    <property type="evidence" value="ECO:0007669"/>
    <property type="project" value="UniProtKB-SubCell"/>
</dbReference>
<feature type="domain" description="Transcription factor IIIC subunit Tfc1/Sfc1 triple barrel" evidence="7">
    <location>
        <begin position="30"/>
        <end position="94"/>
    </location>
</feature>
<dbReference type="Gene3D" id="3.30.200.160">
    <property type="entry name" value="TFIIIC, subcomplex tauA, subunit Sfc1, barrel domain"/>
    <property type="match status" value="1"/>
</dbReference>
<dbReference type="Pfam" id="PF17682">
    <property type="entry name" value="Tau95_N"/>
    <property type="match status" value="1"/>
</dbReference>
<evidence type="ECO:0000256" key="1">
    <source>
        <dbReference type="ARBA" id="ARBA00004123"/>
    </source>
</evidence>
<keyword evidence="4" id="KW-0539">Nucleus</keyword>
<organism evidence="8 9">
    <name type="scientific">Cichlidogyrus casuarinus</name>
    <dbReference type="NCBI Taxonomy" id="1844966"/>
    <lineage>
        <taxon>Eukaryota</taxon>
        <taxon>Metazoa</taxon>
        <taxon>Spiralia</taxon>
        <taxon>Lophotrochozoa</taxon>
        <taxon>Platyhelminthes</taxon>
        <taxon>Monogenea</taxon>
        <taxon>Monopisthocotylea</taxon>
        <taxon>Dactylogyridea</taxon>
        <taxon>Ancyrocephalidae</taxon>
        <taxon>Cichlidogyrus</taxon>
    </lineage>
</organism>
<feature type="region of interest" description="Disordered" evidence="5">
    <location>
        <begin position="353"/>
        <end position="377"/>
    </location>
</feature>
<feature type="domain" description="Transcription factor IIIC subunit 5 HTH" evidence="6">
    <location>
        <begin position="169"/>
        <end position="312"/>
    </location>
</feature>
<name>A0ABD2Q2I5_9PLAT</name>
<evidence type="ECO:0000256" key="4">
    <source>
        <dbReference type="ARBA" id="ARBA00023242"/>
    </source>
</evidence>
<dbReference type="InterPro" id="IPR040454">
    <property type="entry name" value="TF_IIIC_Tfc1/Sfc1"/>
</dbReference>
<keyword evidence="3" id="KW-0804">Transcription</keyword>
<dbReference type="InterPro" id="IPR042536">
    <property type="entry name" value="TFIIIC_tauA_Sfc1"/>
</dbReference>
<evidence type="ECO:0000259" key="7">
    <source>
        <dbReference type="Pfam" id="PF17682"/>
    </source>
</evidence>
<dbReference type="AlphaFoldDB" id="A0ABD2Q2I5"/>
<evidence type="ECO:0000313" key="8">
    <source>
        <dbReference type="EMBL" id="KAL3313804.1"/>
    </source>
</evidence>
<keyword evidence="2" id="KW-0238">DNA-binding</keyword>
<dbReference type="PANTHER" id="PTHR13230:SF5">
    <property type="entry name" value="GENERAL TRANSCRIPTION FACTOR 3C POLYPEPTIDE 5"/>
    <property type="match status" value="1"/>
</dbReference>
<evidence type="ECO:0000256" key="5">
    <source>
        <dbReference type="SAM" id="MobiDB-lite"/>
    </source>
</evidence>
<reference evidence="8 9" key="1">
    <citation type="submission" date="2024-11" db="EMBL/GenBank/DDBJ databases">
        <title>Adaptive evolution of stress response genes in parasites aligns with host niche diversity.</title>
        <authorList>
            <person name="Hahn C."/>
            <person name="Resl P."/>
        </authorList>
    </citation>
    <scope>NUCLEOTIDE SEQUENCE [LARGE SCALE GENOMIC DNA]</scope>
    <source>
        <strain evidence="8">EGGRZ-B1_66</strain>
        <tissue evidence="8">Body</tissue>
    </source>
</reference>
<dbReference type="Proteomes" id="UP001626550">
    <property type="component" value="Unassembled WGS sequence"/>
</dbReference>
<dbReference type="InterPro" id="IPR019136">
    <property type="entry name" value="TF_IIIC_su-5_HTH"/>
</dbReference>
<accession>A0ABD2Q2I5</accession>
<dbReference type="EMBL" id="JBJKFK010001187">
    <property type="protein sequence ID" value="KAL3313804.1"/>
    <property type="molecule type" value="Genomic_DNA"/>
</dbReference>
<dbReference type="GO" id="GO:0003677">
    <property type="term" value="F:DNA binding"/>
    <property type="evidence" value="ECO:0007669"/>
    <property type="project" value="UniProtKB-KW"/>
</dbReference>
<proteinExistence type="predicted"/>
<gene>
    <name evidence="8" type="primary">GTF3C5</name>
    <name evidence="8" type="ORF">Ciccas_007590</name>
</gene>
<evidence type="ECO:0000313" key="9">
    <source>
        <dbReference type="Proteomes" id="UP001626550"/>
    </source>
</evidence>
<evidence type="ECO:0000259" key="6">
    <source>
        <dbReference type="Pfam" id="PF09734"/>
    </source>
</evidence>
<feature type="compositionally biased region" description="Polar residues" evidence="5">
    <location>
        <begin position="353"/>
        <end position="374"/>
    </location>
</feature>
<comment type="subcellular location">
    <subcellularLocation>
        <location evidence="1">Nucleus</location>
    </subcellularLocation>
</comment>
<protein>
    <submittedName>
        <fullName evidence="8">General transcription factor 3C polypeptide 5</fullName>
    </submittedName>
</protein>
<evidence type="ECO:0000256" key="2">
    <source>
        <dbReference type="ARBA" id="ARBA00023125"/>
    </source>
</evidence>
<sequence>MPLSDSSSVAYNRNINGIFDIPVPEKIGYLVKFPGVVKDQEKAVGFLGGLSSIDKSFTNDQSLSLRFRPEMIHSGALQSSPQPYFGIVLRKEKLRHKQTGSIIYRIKSELVIFQVLQFSGLFSFNYCPFVKTEDSVKVFYKSLLIDQPTFSLEEFLKRDAPLYTPALNISKTEVPLDYKFAPKFKSSEFVTAENLTQAVPYDRKSRKCYTVFRDIGDPCPLQPVDKATEYLNSTFTRKIYEQIQALFKTRPVWSKLALRYHLNHVGHNKLKNIIPCAAYYSPTGPWKRSWVRFGYDPFTDPESRKLQIVDVRITSPSRISKLVVQSGMSDGACAMSWQDKLLAEIDQYRSNDTIQGKQDSGSDNSSAEFTSTEKQANERKFRLSDTSFPISKQTYYQLIDIEIPEVKSLYEQPPSRYVCCSTNGWLEENYQHTVRTICYDYLKKCITKTN</sequence>
<dbReference type="Pfam" id="PF09734">
    <property type="entry name" value="Tau95"/>
    <property type="match status" value="1"/>
</dbReference>
<keyword evidence="9" id="KW-1185">Reference proteome</keyword>
<dbReference type="PANTHER" id="PTHR13230">
    <property type="entry name" value="GENERAL TRANSCRIPTION FACTOR IIIC, POLYPEPTIDE 5"/>
    <property type="match status" value="1"/>
</dbReference>